<evidence type="ECO:0000313" key="2">
    <source>
        <dbReference type="Proteomes" id="UP000010808"/>
    </source>
</evidence>
<gene>
    <name evidence="1" type="ORF">DESAM_21520</name>
</gene>
<reference evidence="1 2" key="1">
    <citation type="submission" date="2012-10" db="EMBL/GenBank/DDBJ databases">
        <authorList>
            <person name="Genoscope - CEA"/>
        </authorList>
    </citation>
    <scope>NUCLEOTIDE SEQUENCE [LARGE SCALE GENOMIC DNA]</scope>
    <source>
        <strain evidence="2">AM13 / DSM 14728</strain>
    </source>
</reference>
<sequence>MEYPLLKIALKSSNRLLTYRYRDAVSSERRPGDGLSLADEI</sequence>
<dbReference type="EMBL" id="FO203522">
    <property type="protein sequence ID" value="CCO23797.1"/>
    <property type="molecule type" value="Genomic_DNA"/>
</dbReference>
<keyword evidence="2" id="KW-1185">Reference proteome</keyword>
<dbReference type="AlphaFoldDB" id="L0RC50"/>
<dbReference type="HOGENOM" id="CLU_3269044_0_0_7"/>
<evidence type="ECO:0000313" key="1">
    <source>
        <dbReference type="EMBL" id="CCO23797.1"/>
    </source>
</evidence>
<proteinExistence type="predicted"/>
<dbReference type="KEGG" id="dhy:DESAM_21520"/>
<protein>
    <submittedName>
        <fullName evidence="1">Uncharacterized protein</fullName>
    </submittedName>
</protein>
<name>L0RC50_9BACT</name>
<accession>L0RC50</accession>
<dbReference type="Proteomes" id="UP000010808">
    <property type="component" value="Chromosome"/>
</dbReference>
<organism evidence="1 2">
    <name type="scientific">Maridesulfovibrio hydrothermalis AM13 = DSM 14728</name>
    <dbReference type="NCBI Taxonomy" id="1121451"/>
    <lineage>
        <taxon>Bacteria</taxon>
        <taxon>Pseudomonadati</taxon>
        <taxon>Thermodesulfobacteriota</taxon>
        <taxon>Desulfovibrionia</taxon>
        <taxon>Desulfovibrionales</taxon>
        <taxon>Desulfovibrionaceae</taxon>
        <taxon>Maridesulfovibrio</taxon>
    </lineage>
</organism>